<evidence type="ECO:0000313" key="10">
    <source>
        <dbReference type="Proteomes" id="UP000654913"/>
    </source>
</evidence>
<dbReference type="Proteomes" id="UP000654913">
    <property type="component" value="Chromosome 3"/>
</dbReference>
<keyword evidence="3" id="KW-0805">Transcription regulation</keyword>
<evidence type="ECO:0000256" key="6">
    <source>
        <dbReference type="ARBA" id="ARBA00023242"/>
    </source>
</evidence>
<accession>A0A7R7XJ10</accession>
<dbReference type="PANTHER" id="PTHR31845:SF17">
    <property type="entry name" value="ZN(II)2CYS6 TRANSCRIPTION FACTOR (EUROFUNG)"/>
    <property type="match status" value="1"/>
</dbReference>
<dbReference type="GeneID" id="64971848"/>
<feature type="compositionally biased region" description="Basic and acidic residues" evidence="7">
    <location>
        <begin position="219"/>
        <end position="232"/>
    </location>
</feature>
<dbReference type="Gene3D" id="4.10.240.10">
    <property type="entry name" value="Zn(2)-C6 fungal-type DNA-binding domain"/>
    <property type="match status" value="1"/>
</dbReference>
<feature type="region of interest" description="Disordered" evidence="7">
    <location>
        <begin position="51"/>
        <end position="76"/>
    </location>
</feature>
<keyword evidence="4" id="KW-0238">DNA-binding</keyword>
<dbReference type="InterPro" id="IPR001138">
    <property type="entry name" value="Zn2Cys6_DnaBD"/>
</dbReference>
<keyword evidence="10" id="KW-1185">Reference proteome</keyword>
<dbReference type="CDD" id="cd12148">
    <property type="entry name" value="fungal_TF_MHR"/>
    <property type="match status" value="1"/>
</dbReference>
<feature type="region of interest" description="Disordered" evidence="7">
    <location>
        <begin position="720"/>
        <end position="748"/>
    </location>
</feature>
<proteinExistence type="predicted"/>
<evidence type="ECO:0000256" key="2">
    <source>
        <dbReference type="ARBA" id="ARBA00022833"/>
    </source>
</evidence>
<feature type="compositionally biased region" description="Polar residues" evidence="7">
    <location>
        <begin position="1"/>
        <end position="12"/>
    </location>
</feature>
<dbReference type="GO" id="GO:0008270">
    <property type="term" value="F:zinc ion binding"/>
    <property type="evidence" value="ECO:0007669"/>
    <property type="project" value="InterPro"/>
</dbReference>
<dbReference type="InterPro" id="IPR036864">
    <property type="entry name" value="Zn2-C6_fun-type_DNA-bd_sf"/>
</dbReference>
<evidence type="ECO:0000256" key="4">
    <source>
        <dbReference type="ARBA" id="ARBA00023125"/>
    </source>
</evidence>
<dbReference type="OrthoDB" id="3163292at2759"/>
<dbReference type="GO" id="GO:0000976">
    <property type="term" value="F:transcription cis-regulatory region binding"/>
    <property type="evidence" value="ECO:0007669"/>
    <property type="project" value="TreeGrafter"/>
</dbReference>
<evidence type="ECO:0000256" key="1">
    <source>
        <dbReference type="ARBA" id="ARBA00004123"/>
    </source>
</evidence>
<feature type="region of interest" description="Disordered" evidence="7">
    <location>
        <begin position="137"/>
        <end position="170"/>
    </location>
</feature>
<name>A0A7R7XJ10_9EURO</name>
<evidence type="ECO:0000256" key="5">
    <source>
        <dbReference type="ARBA" id="ARBA00023163"/>
    </source>
</evidence>
<dbReference type="CDD" id="cd00067">
    <property type="entry name" value="GAL4"/>
    <property type="match status" value="1"/>
</dbReference>
<dbReference type="GO" id="GO:0005634">
    <property type="term" value="C:nucleus"/>
    <property type="evidence" value="ECO:0007669"/>
    <property type="project" value="UniProtKB-SubCell"/>
</dbReference>
<keyword evidence="5" id="KW-0804">Transcription</keyword>
<comment type="subcellular location">
    <subcellularLocation>
        <location evidence="1">Nucleus</location>
    </subcellularLocation>
</comment>
<evidence type="ECO:0000256" key="7">
    <source>
        <dbReference type="SAM" id="MobiDB-lite"/>
    </source>
</evidence>
<evidence type="ECO:0000313" key="9">
    <source>
        <dbReference type="EMBL" id="BCS21843.1"/>
    </source>
</evidence>
<dbReference type="AlphaFoldDB" id="A0A7R7XJ10"/>
<keyword evidence="2" id="KW-0862">Zinc</keyword>
<reference evidence="9" key="1">
    <citation type="submission" date="2021-01" db="EMBL/GenBank/DDBJ databases">
        <authorList>
            <consortium name="Aspergillus puulaauensis MK2 genome sequencing consortium"/>
            <person name="Kazuki M."/>
            <person name="Futagami T."/>
        </authorList>
    </citation>
    <scope>NUCLEOTIDE SEQUENCE</scope>
    <source>
        <strain evidence="9">MK2</strain>
    </source>
</reference>
<reference evidence="9" key="2">
    <citation type="submission" date="2021-02" db="EMBL/GenBank/DDBJ databases">
        <title>Aspergillus puulaauensis MK2 genome sequence.</title>
        <authorList>
            <person name="Futagami T."/>
            <person name="Mori K."/>
            <person name="Kadooka C."/>
            <person name="Tanaka T."/>
        </authorList>
    </citation>
    <scope>NUCLEOTIDE SEQUENCE</scope>
    <source>
        <strain evidence="9">MK2</strain>
    </source>
</reference>
<dbReference type="SUPFAM" id="SSF57701">
    <property type="entry name" value="Zn2/Cys6 DNA-binding domain"/>
    <property type="match status" value="1"/>
</dbReference>
<dbReference type="SMART" id="SM00066">
    <property type="entry name" value="GAL4"/>
    <property type="match status" value="1"/>
</dbReference>
<dbReference type="EMBL" id="AP024445">
    <property type="protein sequence ID" value="BCS21843.1"/>
    <property type="molecule type" value="Genomic_DNA"/>
</dbReference>
<gene>
    <name evidence="9" type="ORF">APUU_30068A</name>
</gene>
<feature type="region of interest" description="Disordered" evidence="7">
    <location>
        <begin position="204"/>
        <end position="234"/>
    </location>
</feature>
<dbReference type="InterPro" id="IPR051089">
    <property type="entry name" value="prtT"/>
</dbReference>
<dbReference type="KEGG" id="apuu:APUU_30068A"/>
<dbReference type="PANTHER" id="PTHR31845">
    <property type="entry name" value="FINGER DOMAIN PROTEIN, PUTATIVE-RELATED"/>
    <property type="match status" value="1"/>
</dbReference>
<dbReference type="PROSITE" id="PS50048">
    <property type="entry name" value="ZN2_CY6_FUNGAL_2"/>
    <property type="match status" value="1"/>
</dbReference>
<keyword evidence="6" id="KW-0539">Nucleus</keyword>
<evidence type="ECO:0000256" key="3">
    <source>
        <dbReference type="ARBA" id="ARBA00023015"/>
    </source>
</evidence>
<feature type="region of interest" description="Disordered" evidence="7">
    <location>
        <begin position="1"/>
        <end position="27"/>
    </location>
</feature>
<protein>
    <recommendedName>
        <fullName evidence="8">Zn(2)-C6 fungal-type domain-containing protein</fullName>
    </recommendedName>
</protein>
<organism evidence="9 10">
    <name type="scientific">Aspergillus puulaauensis</name>
    <dbReference type="NCBI Taxonomy" id="1220207"/>
    <lineage>
        <taxon>Eukaryota</taxon>
        <taxon>Fungi</taxon>
        <taxon>Dikarya</taxon>
        <taxon>Ascomycota</taxon>
        <taxon>Pezizomycotina</taxon>
        <taxon>Eurotiomycetes</taxon>
        <taxon>Eurotiomycetidae</taxon>
        <taxon>Eurotiales</taxon>
        <taxon>Aspergillaceae</taxon>
        <taxon>Aspergillus</taxon>
    </lineage>
</organism>
<feature type="compositionally biased region" description="Polar residues" evidence="7">
    <location>
        <begin position="204"/>
        <end position="218"/>
    </location>
</feature>
<evidence type="ECO:0000259" key="8">
    <source>
        <dbReference type="PROSITE" id="PS50048"/>
    </source>
</evidence>
<dbReference type="GO" id="GO:0000981">
    <property type="term" value="F:DNA-binding transcription factor activity, RNA polymerase II-specific"/>
    <property type="evidence" value="ECO:0007669"/>
    <property type="project" value="InterPro"/>
</dbReference>
<sequence length="792" mass="87472">MLSHKPSQQMSSPAYRDETSHGKGRPAAATACEACRKLKMKCTRTAPQAHKNSLSEPCDRCKRTNRPCKVPESRPLGRRRGALGRYRGLEKAYRKLQAEAKKANLSHGLEEVYDHVPLPTDESLAFDSFLTNESSDPPRFAATSEARAAPGTPFLGPEVRTPGTVIQGDHREDVEVQVEPALEPMSNPLALLAFASDAAQATETSPASVNALTSPASRRQSDRQRGETEGHRLLHRPGYVSLGLQLDRASLVEGLDTLLDSADAGYQALDYFKRTGVRQRDVGPDLDPVELGLVTMDDAHYLFPIYFARLHPINGILDPVLHTPESVRSLSSLLFTWILALTAQFDPASASIGERLRRHGDKLSRYVHTCGYKSVEIVQGYYISLLSATPAKTLAEERSWLYTMYAIGVATDLGMDQEAGPTACSSSSQSQQYQNFPSPCSQAEQAVRQSIEGPWTERSVYEERILRNRERTWLRILLWERANSAARGRLQSFPETSLTRSVDAWWLHPLADMTDKYTSAFIILRQVLASLQTELKHRAQFAQSDPHWVRDLVDTSLYDWCNTWLSKPADIASASSPEQVSMTFLHYVYDHGRLWTLSLALSDSVSGAENLDAIRQDCFESAVNCCETAVRDLATVGEPLYCMLAPTWAMISYAAVLTLKIFPALYGSRAGSDVELLSLLSQVALQLQRAGTTPAHRFGIAALLGQHLMMILRARAVGPSAEPPASQTQNYAARRRPTEWQPAASEMSQGNPLVSNWDPFLTPAISDQAGVAGDGFADFFREIFGPGFGDLL</sequence>
<feature type="domain" description="Zn(2)-C6 fungal-type" evidence="8">
    <location>
        <begin position="31"/>
        <end position="70"/>
    </location>
</feature>
<dbReference type="RefSeq" id="XP_041554037.1">
    <property type="nucleotide sequence ID" value="XM_041701120.1"/>
</dbReference>